<evidence type="ECO:0000259" key="2">
    <source>
        <dbReference type="PROSITE" id="PS50112"/>
    </source>
</evidence>
<dbReference type="EMBL" id="GBHO01032128">
    <property type="protein sequence ID" value="JAG11476.1"/>
    <property type="molecule type" value="Transcribed_RNA"/>
</dbReference>
<reference evidence="3" key="2">
    <citation type="submission" date="2014-07" db="EMBL/GenBank/DDBJ databases">
        <authorList>
            <person name="Hull J."/>
        </authorList>
    </citation>
    <scope>NUCLEOTIDE SEQUENCE</scope>
</reference>
<proteinExistence type="predicted"/>
<organism evidence="3">
    <name type="scientific">Lygus hesperus</name>
    <name type="common">Western plant bug</name>
    <dbReference type="NCBI Taxonomy" id="30085"/>
    <lineage>
        <taxon>Eukaryota</taxon>
        <taxon>Metazoa</taxon>
        <taxon>Ecdysozoa</taxon>
        <taxon>Arthropoda</taxon>
        <taxon>Hexapoda</taxon>
        <taxon>Insecta</taxon>
        <taxon>Pterygota</taxon>
        <taxon>Neoptera</taxon>
        <taxon>Paraneoptera</taxon>
        <taxon>Hemiptera</taxon>
        <taxon>Heteroptera</taxon>
        <taxon>Panheteroptera</taxon>
        <taxon>Cimicomorpha</taxon>
        <taxon>Miridae</taxon>
        <taxon>Mirini</taxon>
        <taxon>Lygus</taxon>
    </lineage>
</organism>
<dbReference type="InterPro" id="IPR000014">
    <property type="entry name" value="PAS"/>
</dbReference>
<dbReference type="SUPFAM" id="SSF55785">
    <property type="entry name" value="PYP-like sensor domain (PAS domain)"/>
    <property type="match status" value="1"/>
</dbReference>
<dbReference type="GO" id="GO:0006355">
    <property type="term" value="P:regulation of DNA-templated transcription"/>
    <property type="evidence" value="ECO:0007669"/>
    <property type="project" value="InterPro"/>
</dbReference>
<feature type="domain" description="PAS" evidence="2">
    <location>
        <begin position="79"/>
        <end position="123"/>
    </location>
</feature>
<feature type="non-terminal residue" evidence="3">
    <location>
        <position position="1"/>
    </location>
</feature>
<dbReference type="AlphaFoldDB" id="A0A0A9WVM5"/>
<dbReference type="PROSITE" id="PS50112">
    <property type="entry name" value="PAS"/>
    <property type="match status" value="1"/>
</dbReference>
<dbReference type="NCBIfam" id="TIGR00229">
    <property type="entry name" value="sensory_box"/>
    <property type="match status" value="1"/>
</dbReference>
<dbReference type="InterPro" id="IPR013767">
    <property type="entry name" value="PAS_fold"/>
</dbReference>
<evidence type="ECO:0000313" key="4">
    <source>
        <dbReference type="EMBL" id="JAG25307.1"/>
    </source>
</evidence>
<feature type="compositionally biased region" description="Basic and acidic residues" evidence="1">
    <location>
        <begin position="1"/>
        <end position="10"/>
    </location>
</feature>
<dbReference type="Pfam" id="PF00989">
    <property type="entry name" value="PAS"/>
    <property type="match status" value="1"/>
</dbReference>
<evidence type="ECO:0000313" key="3">
    <source>
        <dbReference type="EMBL" id="JAG11476.1"/>
    </source>
</evidence>
<gene>
    <name evidence="3" type="primary">fixL_0</name>
    <name evidence="4" type="synonym">fixL_1</name>
    <name evidence="4" type="ORF">CM83_37110</name>
    <name evidence="3" type="ORF">CM83_37122</name>
</gene>
<sequence length="193" mass="21393">TDTTVKEANKKHNATQNGNIKSSEWSNLLNRRRRVVTAIRKNKTTFSADFVVHNIELSDQHLYVAQLFDITIMNTLHAQRKLNMSIIEHSPVPALIISSRGVIKLFSPAAEAFFGYAANNVVGTLLNSLIANKASVFYGGDNDDDEEQDNEAGVKRAGYGHHRREPAQAIHALSGSNNDNYSNLENDVFSLLV</sequence>
<feature type="region of interest" description="Disordered" evidence="1">
    <location>
        <begin position="1"/>
        <end position="20"/>
    </location>
</feature>
<name>A0A0A9WVM5_LYGHE</name>
<reference evidence="3" key="1">
    <citation type="journal article" date="2014" name="PLoS ONE">
        <title>Transcriptome-Based Identification of ABC Transporters in the Western Tarnished Plant Bug Lygus hesperus.</title>
        <authorList>
            <person name="Hull J.J."/>
            <person name="Chaney K."/>
            <person name="Geib S.M."/>
            <person name="Fabrick J.A."/>
            <person name="Brent C.S."/>
            <person name="Walsh D."/>
            <person name="Lavine L.C."/>
        </authorList>
    </citation>
    <scope>NUCLEOTIDE SEQUENCE</scope>
</reference>
<evidence type="ECO:0000256" key="1">
    <source>
        <dbReference type="SAM" id="MobiDB-lite"/>
    </source>
</evidence>
<accession>A0A0A9WVM5</accession>
<dbReference type="CDD" id="cd00130">
    <property type="entry name" value="PAS"/>
    <property type="match status" value="1"/>
</dbReference>
<dbReference type="EMBL" id="GBHO01018297">
    <property type="protein sequence ID" value="JAG25307.1"/>
    <property type="molecule type" value="Transcribed_RNA"/>
</dbReference>
<dbReference type="Gene3D" id="3.30.450.20">
    <property type="entry name" value="PAS domain"/>
    <property type="match status" value="1"/>
</dbReference>
<protein>
    <submittedName>
        <fullName evidence="3">Sensor protein fixL</fullName>
    </submittedName>
</protein>
<dbReference type="InterPro" id="IPR035965">
    <property type="entry name" value="PAS-like_dom_sf"/>
</dbReference>